<comment type="caution">
    <text evidence="9">The sequence shown here is derived from an EMBL/GenBank/DDBJ whole genome shotgun (WGS) entry which is preliminary data.</text>
</comment>
<keyword evidence="3" id="KW-0963">Cytoplasm</keyword>
<feature type="region of interest" description="Disordered" evidence="7">
    <location>
        <begin position="405"/>
        <end position="480"/>
    </location>
</feature>
<accession>A0ABD1HA62</accession>
<dbReference type="AlphaFoldDB" id="A0ABD1HA62"/>
<protein>
    <submittedName>
        <fullName evidence="9">Protein WVD2-like 7</fullName>
    </submittedName>
</protein>
<dbReference type="Proteomes" id="UP001567538">
    <property type="component" value="Unassembled WGS sequence"/>
</dbReference>
<dbReference type="GO" id="GO:0005874">
    <property type="term" value="C:microtubule"/>
    <property type="evidence" value="ECO:0007669"/>
    <property type="project" value="UniProtKB-KW"/>
</dbReference>
<keyword evidence="10" id="KW-1185">Reference proteome</keyword>
<dbReference type="EMBL" id="JBEAFC010000006">
    <property type="protein sequence ID" value="KAL1553336.1"/>
    <property type="molecule type" value="Genomic_DNA"/>
</dbReference>
<comment type="similarity">
    <text evidence="2">Belongs to the TPX2 family.</text>
</comment>
<keyword evidence="5" id="KW-0206">Cytoskeleton</keyword>
<evidence type="ECO:0000256" key="1">
    <source>
        <dbReference type="ARBA" id="ARBA00004245"/>
    </source>
</evidence>
<name>A0ABD1HA62_SALDI</name>
<organism evidence="9 10">
    <name type="scientific">Salvia divinorum</name>
    <name type="common">Maria pastora</name>
    <name type="synonym">Diviner's sage</name>
    <dbReference type="NCBI Taxonomy" id="28513"/>
    <lineage>
        <taxon>Eukaryota</taxon>
        <taxon>Viridiplantae</taxon>
        <taxon>Streptophyta</taxon>
        <taxon>Embryophyta</taxon>
        <taxon>Tracheophyta</taxon>
        <taxon>Spermatophyta</taxon>
        <taxon>Magnoliopsida</taxon>
        <taxon>eudicotyledons</taxon>
        <taxon>Gunneridae</taxon>
        <taxon>Pentapetalae</taxon>
        <taxon>asterids</taxon>
        <taxon>lamiids</taxon>
        <taxon>Lamiales</taxon>
        <taxon>Lamiaceae</taxon>
        <taxon>Nepetoideae</taxon>
        <taxon>Mentheae</taxon>
        <taxon>Salviinae</taxon>
        <taxon>Salvia</taxon>
        <taxon>Salvia subgen. Calosphace</taxon>
    </lineage>
</organism>
<evidence type="ECO:0000256" key="3">
    <source>
        <dbReference type="ARBA" id="ARBA00022490"/>
    </source>
</evidence>
<evidence type="ECO:0000256" key="4">
    <source>
        <dbReference type="ARBA" id="ARBA00022701"/>
    </source>
</evidence>
<proteinExistence type="inferred from homology"/>
<keyword evidence="6" id="KW-0175">Coiled coil</keyword>
<feature type="compositionally biased region" description="Polar residues" evidence="7">
    <location>
        <begin position="211"/>
        <end position="223"/>
    </location>
</feature>
<evidence type="ECO:0000313" key="9">
    <source>
        <dbReference type="EMBL" id="KAL1553336.1"/>
    </source>
</evidence>
<feature type="domain" description="TPX2 C-terminal" evidence="8">
    <location>
        <begin position="336"/>
        <end position="399"/>
    </location>
</feature>
<dbReference type="PANTHER" id="PTHR47067:SF7">
    <property type="entry name" value="TPX2 (TARGETING PROTEIN FOR XKLP2) PROTEIN FAMILY"/>
    <property type="match status" value="1"/>
</dbReference>
<gene>
    <name evidence="9" type="ORF">AAHA92_14026</name>
</gene>
<evidence type="ECO:0000256" key="6">
    <source>
        <dbReference type="SAM" id="Coils"/>
    </source>
</evidence>
<dbReference type="Pfam" id="PF06886">
    <property type="entry name" value="TPX2"/>
    <property type="match status" value="1"/>
</dbReference>
<sequence>MGDSACLMHGFSYTGAPIPNQSKQGNPKSFLSESVSFGRFVSEPLSLDKWSTFPHKKYVEEAASYAQPGSVAEKKAFFEAHYKKIAAQKAAAEAEAAALLGEENHADAERFVENADDDTKTNVLVTGNEDSDKRVSVSLSENLDAASFIEGSGTPQMERPLLKGSCVGSEDTSSATSNIKHGLSSLKSSIRRKTWRVPSTPATPHIKKESNVVSQSATKSNVESTDKKRPSHKSLRGLINLVPIDKEPVSIAKKAASFSTTLKDCRTPVVEAAKDVAKYTAATPRSDIRRMKTPIHPCDNGSKTAAPKWQILSTVYTKSLTACRNKLQSPASSTPFMLRTEERAARRKQKLEEKFNANEEQKVQLQKTLKQKAGNEIRKLSYSFCFKARPLPDFYKERNTSVRLMNKTPATQPQTAVLGRSSSKKHGTVSVPMPCPSPPPKSSTKNGASSKKKAANPSKFLTTSLPQRITHENRSPNIQH</sequence>
<evidence type="ECO:0000259" key="8">
    <source>
        <dbReference type="Pfam" id="PF06886"/>
    </source>
</evidence>
<dbReference type="InterPro" id="IPR044216">
    <property type="entry name" value="WDL7"/>
</dbReference>
<reference evidence="9 10" key="1">
    <citation type="submission" date="2024-06" db="EMBL/GenBank/DDBJ databases">
        <title>A chromosome level genome sequence of Diviner's sage (Salvia divinorum).</title>
        <authorList>
            <person name="Ford S.A."/>
            <person name="Ro D.-K."/>
            <person name="Ness R.W."/>
            <person name="Phillips M.A."/>
        </authorList>
    </citation>
    <scope>NUCLEOTIDE SEQUENCE [LARGE SCALE GENOMIC DNA]</scope>
    <source>
        <strain evidence="9">SAF-2024a</strain>
        <tissue evidence="9">Leaf</tissue>
    </source>
</reference>
<evidence type="ECO:0000313" key="10">
    <source>
        <dbReference type="Proteomes" id="UP001567538"/>
    </source>
</evidence>
<evidence type="ECO:0000256" key="5">
    <source>
        <dbReference type="ARBA" id="ARBA00023212"/>
    </source>
</evidence>
<feature type="coiled-coil region" evidence="6">
    <location>
        <begin position="341"/>
        <end position="368"/>
    </location>
</feature>
<feature type="compositionally biased region" description="Low complexity" evidence="7">
    <location>
        <begin position="442"/>
        <end position="459"/>
    </location>
</feature>
<keyword evidence="4" id="KW-0493">Microtubule</keyword>
<evidence type="ECO:0000256" key="2">
    <source>
        <dbReference type="ARBA" id="ARBA00005885"/>
    </source>
</evidence>
<dbReference type="PANTHER" id="PTHR47067">
    <property type="entry name" value="TPX2 (TARGETING PROTEIN FOR XKLP2) PROTEIN FAMILY-RELATED"/>
    <property type="match status" value="1"/>
</dbReference>
<feature type="region of interest" description="Disordered" evidence="7">
    <location>
        <begin position="195"/>
        <end position="232"/>
    </location>
</feature>
<evidence type="ECO:0000256" key="7">
    <source>
        <dbReference type="SAM" id="MobiDB-lite"/>
    </source>
</evidence>
<comment type="subcellular location">
    <subcellularLocation>
        <location evidence="1">Cytoplasm</location>
        <location evidence="1">Cytoskeleton</location>
    </subcellularLocation>
</comment>
<dbReference type="InterPro" id="IPR027329">
    <property type="entry name" value="TPX2_C"/>
</dbReference>